<feature type="non-terminal residue" evidence="1">
    <location>
        <position position="39"/>
    </location>
</feature>
<organism evidence="1 2">
    <name type="scientific">Trifolium medium</name>
    <dbReference type="NCBI Taxonomy" id="97028"/>
    <lineage>
        <taxon>Eukaryota</taxon>
        <taxon>Viridiplantae</taxon>
        <taxon>Streptophyta</taxon>
        <taxon>Embryophyta</taxon>
        <taxon>Tracheophyta</taxon>
        <taxon>Spermatophyta</taxon>
        <taxon>Magnoliopsida</taxon>
        <taxon>eudicotyledons</taxon>
        <taxon>Gunneridae</taxon>
        <taxon>Pentapetalae</taxon>
        <taxon>rosids</taxon>
        <taxon>fabids</taxon>
        <taxon>Fabales</taxon>
        <taxon>Fabaceae</taxon>
        <taxon>Papilionoideae</taxon>
        <taxon>50 kb inversion clade</taxon>
        <taxon>NPAAA clade</taxon>
        <taxon>Hologalegina</taxon>
        <taxon>IRL clade</taxon>
        <taxon>Trifolieae</taxon>
        <taxon>Trifolium</taxon>
    </lineage>
</organism>
<proteinExistence type="predicted"/>
<name>A0A392R8Q2_9FABA</name>
<comment type="caution">
    <text evidence="1">The sequence shown here is derived from an EMBL/GenBank/DDBJ whole genome shotgun (WGS) entry which is preliminary data.</text>
</comment>
<dbReference type="AlphaFoldDB" id="A0A392R8Q2"/>
<protein>
    <submittedName>
        <fullName evidence="1">Autophagy protein</fullName>
    </submittedName>
</protein>
<reference evidence="1 2" key="1">
    <citation type="journal article" date="2018" name="Front. Plant Sci.">
        <title>Red Clover (Trifolium pratense) and Zigzag Clover (T. medium) - A Picture of Genomic Similarities and Differences.</title>
        <authorList>
            <person name="Dluhosova J."/>
            <person name="Istvanek J."/>
            <person name="Nedelnik J."/>
            <person name="Repkova J."/>
        </authorList>
    </citation>
    <scope>NUCLEOTIDE SEQUENCE [LARGE SCALE GENOMIC DNA]</scope>
    <source>
        <strain evidence="2">cv. 10/8</strain>
        <tissue evidence="1">Leaf</tissue>
    </source>
</reference>
<evidence type="ECO:0000313" key="2">
    <source>
        <dbReference type="Proteomes" id="UP000265520"/>
    </source>
</evidence>
<keyword evidence="2" id="KW-1185">Reference proteome</keyword>
<accession>A0A392R8Q2</accession>
<evidence type="ECO:0000313" key="1">
    <source>
        <dbReference type="EMBL" id="MCI32236.1"/>
    </source>
</evidence>
<dbReference type="EMBL" id="LXQA010193698">
    <property type="protein sequence ID" value="MCI32236.1"/>
    <property type="molecule type" value="Genomic_DNA"/>
</dbReference>
<dbReference type="Proteomes" id="UP000265520">
    <property type="component" value="Unassembled WGS sequence"/>
</dbReference>
<sequence>MRNSQSALGSSGMWNWTCSVFSAITAASSLASGSLHIPS</sequence>